<evidence type="ECO:0000313" key="10">
    <source>
        <dbReference type="EMBL" id="MCP9292683.1"/>
    </source>
</evidence>
<dbReference type="Proteomes" id="UP001139125">
    <property type="component" value="Unassembled WGS sequence"/>
</dbReference>
<dbReference type="RefSeq" id="WP_255135581.1">
    <property type="nucleotide sequence ID" value="NZ_JANDBC010000003.1"/>
</dbReference>
<dbReference type="PANTHER" id="PTHR23063:SF52">
    <property type="entry name" value="LYSOPHOSPHATIDYLCHOLINE ACYLTRANSFERASE"/>
    <property type="match status" value="1"/>
</dbReference>
<keyword evidence="2" id="KW-0808">Transferase</keyword>
<evidence type="ECO:0000256" key="7">
    <source>
        <dbReference type="ARBA" id="ARBA00023315"/>
    </source>
</evidence>
<keyword evidence="11" id="KW-1185">Reference proteome</keyword>
<feature type="transmembrane region" description="Helical" evidence="8">
    <location>
        <begin position="12"/>
        <end position="37"/>
    </location>
</feature>
<keyword evidence="4 8" id="KW-1133">Transmembrane helix</keyword>
<evidence type="ECO:0000256" key="8">
    <source>
        <dbReference type="SAM" id="Phobius"/>
    </source>
</evidence>
<dbReference type="PANTHER" id="PTHR23063">
    <property type="entry name" value="PHOSPHOLIPID ACYLTRANSFERASE"/>
    <property type="match status" value="1"/>
</dbReference>
<keyword evidence="6 8" id="KW-0472">Membrane</keyword>
<dbReference type="GO" id="GO:0016746">
    <property type="term" value="F:acyltransferase activity"/>
    <property type="evidence" value="ECO:0007669"/>
    <property type="project" value="UniProtKB-KW"/>
</dbReference>
<evidence type="ECO:0000259" key="9">
    <source>
        <dbReference type="SMART" id="SM00563"/>
    </source>
</evidence>
<dbReference type="GO" id="GO:0006629">
    <property type="term" value="P:lipid metabolic process"/>
    <property type="evidence" value="ECO:0007669"/>
    <property type="project" value="UniProtKB-KW"/>
</dbReference>
<proteinExistence type="predicted"/>
<dbReference type="EMBL" id="JANDBC010000003">
    <property type="protein sequence ID" value="MCP9292683.1"/>
    <property type="molecule type" value="Genomic_DNA"/>
</dbReference>
<keyword evidence="3 8" id="KW-0812">Transmembrane</keyword>
<dbReference type="AlphaFoldDB" id="A0A9X2L6X5"/>
<evidence type="ECO:0000256" key="6">
    <source>
        <dbReference type="ARBA" id="ARBA00023136"/>
    </source>
</evidence>
<comment type="subcellular location">
    <subcellularLocation>
        <location evidence="1">Membrane</location>
    </subcellularLocation>
</comment>
<evidence type="ECO:0000256" key="4">
    <source>
        <dbReference type="ARBA" id="ARBA00022989"/>
    </source>
</evidence>
<keyword evidence="5" id="KW-0443">Lipid metabolism</keyword>
<evidence type="ECO:0000313" key="11">
    <source>
        <dbReference type="Proteomes" id="UP001139125"/>
    </source>
</evidence>
<name>A0A9X2L6X5_9BACT</name>
<accession>A0A9X2L6X5</accession>
<reference evidence="10" key="1">
    <citation type="submission" date="2022-06" db="EMBL/GenBank/DDBJ databases">
        <title>Gracilimonas sp. CAU 1638 isolated from sea sediment.</title>
        <authorList>
            <person name="Kim W."/>
        </authorList>
    </citation>
    <scope>NUCLEOTIDE SEQUENCE</scope>
    <source>
        <strain evidence="10">CAU 1638</strain>
    </source>
</reference>
<dbReference type="CDD" id="cd07989">
    <property type="entry name" value="LPLAT_AGPAT-like"/>
    <property type="match status" value="1"/>
</dbReference>
<sequence length="269" mass="31087">MNFLRAIIKLFSFLVSTLFFYSLIMLCLFAAVVGLNYEKCRGYLLRSWGKVCCWIIGIRIESKNKAPEPPFLLVSNHLSYIDIFVLFSQLRCLFVAKSDVKTWPLIGFIIRTCGILFIDRNRKRDVTRVNKLISKNINTNQGIIIFPEGTTSPGYEILPFRSSLLEYPASRQFPVSTVAVSYKTEREEAPAYETICWWDDTPFFVHFFNLLKLKSFTAVVNFGPDKITGNDRKVLAEQLKSDIEKQFVPVISEKEFLDQNREFKPIAFS</sequence>
<evidence type="ECO:0000256" key="5">
    <source>
        <dbReference type="ARBA" id="ARBA00023098"/>
    </source>
</evidence>
<gene>
    <name evidence="10" type="ORF">NM125_13930</name>
</gene>
<protein>
    <submittedName>
        <fullName evidence="10">1-acyl-sn-glycerol-3-phosphate acyltransferase</fullName>
    </submittedName>
</protein>
<dbReference type="SUPFAM" id="SSF69593">
    <property type="entry name" value="Glycerol-3-phosphate (1)-acyltransferase"/>
    <property type="match status" value="1"/>
</dbReference>
<evidence type="ECO:0000256" key="2">
    <source>
        <dbReference type="ARBA" id="ARBA00022679"/>
    </source>
</evidence>
<feature type="domain" description="Phospholipid/glycerol acyltransferase" evidence="9">
    <location>
        <begin position="71"/>
        <end position="183"/>
    </location>
</feature>
<evidence type="ECO:0000256" key="3">
    <source>
        <dbReference type="ARBA" id="ARBA00022692"/>
    </source>
</evidence>
<dbReference type="Pfam" id="PF01553">
    <property type="entry name" value="Acyltransferase"/>
    <property type="match status" value="1"/>
</dbReference>
<keyword evidence="7 10" id="KW-0012">Acyltransferase</keyword>
<dbReference type="SMART" id="SM00563">
    <property type="entry name" value="PlsC"/>
    <property type="match status" value="1"/>
</dbReference>
<dbReference type="GO" id="GO:0016020">
    <property type="term" value="C:membrane"/>
    <property type="evidence" value="ECO:0007669"/>
    <property type="project" value="UniProtKB-SubCell"/>
</dbReference>
<dbReference type="InterPro" id="IPR002123">
    <property type="entry name" value="Plipid/glycerol_acylTrfase"/>
</dbReference>
<comment type="caution">
    <text evidence="10">The sequence shown here is derived from an EMBL/GenBank/DDBJ whole genome shotgun (WGS) entry which is preliminary data.</text>
</comment>
<evidence type="ECO:0000256" key="1">
    <source>
        <dbReference type="ARBA" id="ARBA00004370"/>
    </source>
</evidence>
<organism evidence="10 11">
    <name type="scientific">Gracilimonas sediminicola</name>
    <dbReference type="NCBI Taxonomy" id="2952158"/>
    <lineage>
        <taxon>Bacteria</taxon>
        <taxon>Pseudomonadati</taxon>
        <taxon>Balneolota</taxon>
        <taxon>Balneolia</taxon>
        <taxon>Balneolales</taxon>
        <taxon>Balneolaceae</taxon>
        <taxon>Gracilimonas</taxon>
    </lineage>
</organism>